<name>A0AAV5FF99_ELECO</name>
<proteinExistence type="predicted"/>
<dbReference type="PANTHER" id="PTHR31029:SF8">
    <property type="entry name" value="OS09G0488800 PROTEIN"/>
    <property type="match status" value="1"/>
</dbReference>
<reference evidence="3" key="2">
    <citation type="submission" date="2021-12" db="EMBL/GenBank/DDBJ databases">
        <title>Resequencing data analysis of finger millet.</title>
        <authorList>
            <person name="Hatakeyama M."/>
            <person name="Aluri S."/>
            <person name="Balachadran M.T."/>
            <person name="Sivarajan S.R."/>
            <person name="Poveda L."/>
            <person name="Shimizu-Inatsugi R."/>
            <person name="Schlapbach R."/>
            <person name="Sreeman S.M."/>
            <person name="Shimizu K.K."/>
        </authorList>
    </citation>
    <scope>NUCLEOTIDE SEQUENCE</scope>
</reference>
<organism evidence="3 4">
    <name type="scientific">Eleusine coracana subsp. coracana</name>
    <dbReference type="NCBI Taxonomy" id="191504"/>
    <lineage>
        <taxon>Eukaryota</taxon>
        <taxon>Viridiplantae</taxon>
        <taxon>Streptophyta</taxon>
        <taxon>Embryophyta</taxon>
        <taxon>Tracheophyta</taxon>
        <taxon>Spermatophyta</taxon>
        <taxon>Magnoliopsida</taxon>
        <taxon>Liliopsida</taxon>
        <taxon>Poales</taxon>
        <taxon>Poaceae</taxon>
        <taxon>PACMAD clade</taxon>
        <taxon>Chloridoideae</taxon>
        <taxon>Cynodonteae</taxon>
        <taxon>Eleusininae</taxon>
        <taxon>Eleusine</taxon>
    </lineage>
</organism>
<reference evidence="3" key="1">
    <citation type="journal article" date="2018" name="DNA Res.">
        <title>Multiple hybrid de novo genome assembly of finger millet, an orphan allotetraploid crop.</title>
        <authorList>
            <person name="Hatakeyama M."/>
            <person name="Aluri S."/>
            <person name="Balachadran M.T."/>
            <person name="Sivarajan S.R."/>
            <person name="Patrignani A."/>
            <person name="Gruter S."/>
            <person name="Poveda L."/>
            <person name="Shimizu-Inatsugi R."/>
            <person name="Baeten J."/>
            <person name="Francoijs K.J."/>
            <person name="Nataraja K.N."/>
            <person name="Reddy Y.A.N."/>
            <person name="Phadnis S."/>
            <person name="Ravikumar R.L."/>
            <person name="Schlapbach R."/>
            <person name="Sreeman S.M."/>
            <person name="Shimizu K.K."/>
        </authorList>
    </citation>
    <scope>NUCLEOTIDE SEQUENCE</scope>
</reference>
<feature type="region of interest" description="Disordered" evidence="1">
    <location>
        <begin position="277"/>
        <end position="296"/>
    </location>
</feature>
<gene>
    <name evidence="3" type="primary">gb22232</name>
    <name evidence="3" type="ORF">PR202_gb22232</name>
</gene>
<dbReference type="Proteomes" id="UP001054889">
    <property type="component" value="Unassembled WGS sequence"/>
</dbReference>
<feature type="compositionally biased region" description="Low complexity" evidence="1">
    <location>
        <begin position="10"/>
        <end position="21"/>
    </location>
</feature>
<comment type="caution">
    <text evidence="3">The sequence shown here is derived from an EMBL/GenBank/DDBJ whole genome shotgun (WGS) entry which is preliminary data.</text>
</comment>
<sequence>MPMAVAGVDPTAPSPSHAPTSRQDLQAAIAKAVELRQLHAALLQRGTPNAHGCASPAVIRLPPTAASPARSRTAGDEGYPVFTPVYDEEERVAGMMTSHICQDTNRSLSENWSSGGDDALHACFKSSTSELLFPASTDHRLHRNRGAAYKIHPAFLHSAPSADHRFLPSSAAGRTGMAGHASDLKLPPATCSSAFRRPATIGRPAAPPQSAHSSSRPTTKPRGPPQILSWLFPAKSKKKAANKQPPPPSPIDIIERENVSRLLTEWGALSSLDTNALRHTSNNHSPSVSRRSTRSAVEATTALTRSSEAVPGLMPVSHDVMVEGFLQVASEARLAVKQLCRALIHQVDVDTASNNLLSDKLNLLLRPYHLALPTTNGNNNNTKTSSSSSKAALYHLESIMNQAMYQDFENRAFHRDGAPRHLDPARDRRQNFDAFAALRNLSWTEVLRKGTKYYSEDFGRFCDRKMGAVVAALGWTRPWPEQLLHCFFVAAKCAWLLHLLAFSFDPPLPIMRVDEGRAFDPAFMEDVLLPVQQSGGPCQVKVMVMPGFYVQDRVLKCRVLTTTLES</sequence>
<evidence type="ECO:0000256" key="1">
    <source>
        <dbReference type="SAM" id="MobiDB-lite"/>
    </source>
</evidence>
<dbReference type="InterPro" id="IPR056813">
    <property type="entry name" value="GIL1_IRKI_C"/>
</dbReference>
<dbReference type="PANTHER" id="PTHR31029">
    <property type="entry name" value="CYCLIN-DEPENDENT KINASE-LIKE PROTEIN"/>
    <property type="match status" value="1"/>
</dbReference>
<accession>A0AAV5FF99</accession>
<feature type="region of interest" description="Disordered" evidence="1">
    <location>
        <begin position="1"/>
        <end position="22"/>
    </location>
</feature>
<evidence type="ECO:0000259" key="2">
    <source>
        <dbReference type="Pfam" id="PF24994"/>
    </source>
</evidence>
<feature type="compositionally biased region" description="Low complexity" evidence="1">
    <location>
        <begin position="208"/>
        <end position="217"/>
    </location>
</feature>
<dbReference type="EMBL" id="BQKI01000085">
    <property type="protein sequence ID" value="GJN33612.1"/>
    <property type="molecule type" value="Genomic_DNA"/>
</dbReference>
<feature type="region of interest" description="Disordered" evidence="1">
    <location>
        <begin position="166"/>
        <end position="228"/>
    </location>
</feature>
<feature type="compositionally biased region" description="Polar residues" evidence="1">
    <location>
        <begin position="277"/>
        <end position="290"/>
    </location>
</feature>
<protein>
    <recommendedName>
        <fullName evidence="2">GIL1/IRKI C-terminal domain-containing protein</fullName>
    </recommendedName>
</protein>
<dbReference type="AlphaFoldDB" id="A0AAV5FF99"/>
<keyword evidence="4" id="KW-1185">Reference proteome</keyword>
<dbReference type="Pfam" id="PF24994">
    <property type="entry name" value="GIL1_IRKI_C"/>
    <property type="match status" value="1"/>
</dbReference>
<evidence type="ECO:0000313" key="3">
    <source>
        <dbReference type="EMBL" id="GJN33612.1"/>
    </source>
</evidence>
<feature type="domain" description="GIL1/IRKI C-terminal" evidence="2">
    <location>
        <begin position="510"/>
        <end position="560"/>
    </location>
</feature>
<evidence type="ECO:0000313" key="4">
    <source>
        <dbReference type="Proteomes" id="UP001054889"/>
    </source>
</evidence>
<dbReference type="InterPro" id="IPR042316">
    <property type="entry name" value="IRKI-like"/>
</dbReference>